<dbReference type="InterPro" id="IPR036770">
    <property type="entry name" value="Ankyrin_rpt-contain_sf"/>
</dbReference>
<dbReference type="RefSeq" id="WP_265765993.1">
    <property type="nucleotide sequence ID" value="NZ_JAGGJA010000006.1"/>
</dbReference>
<accession>A0ABT3PMR7</accession>
<feature type="repeat" description="ANK" evidence="3">
    <location>
        <begin position="50"/>
        <end position="82"/>
    </location>
</feature>
<dbReference type="Proteomes" id="UP001207918">
    <property type="component" value="Unassembled WGS sequence"/>
</dbReference>
<dbReference type="PRINTS" id="PR01415">
    <property type="entry name" value="ANKYRIN"/>
</dbReference>
<dbReference type="InterPro" id="IPR002110">
    <property type="entry name" value="Ankyrin_rpt"/>
</dbReference>
<evidence type="ECO:0000256" key="2">
    <source>
        <dbReference type="ARBA" id="ARBA00023043"/>
    </source>
</evidence>
<feature type="region of interest" description="Disordered" evidence="4">
    <location>
        <begin position="1"/>
        <end position="21"/>
    </location>
</feature>
<dbReference type="Pfam" id="PF12796">
    <property type="entry name" value="Ank_2"/>
    <property type="match status" value="1"/>
</dbReference>
<feature type="repeat" description="ANK" evidence="3">
    <location>
        <begin position="117"/>
        <end position="149"/>
    </location>
</feature>
<evidence type="ECO:0000313" key="6">
    <source>
        <dbReference type="Proteomes" id="UP001207918"/>
    </source>
</evidence>
<feature type="repeat" description="ANK" evidence="3">
    <location>
        <begin position="83"/>
        <end position="115"/>
    </location>
</feature>
<dbReference type="PANTHER" id="PTHR24171">
    <property type="entry name" value="ANKYRIN REPEAT DOMAIN-CONTAINING PROTEIN 39-RELATED"/>
    <property type="match status" value="1"/>
</dbReference>
<gene>
    <name evidence="5" type="ORF">J6I44_10230</name>
</gene>
<evidence type="ECO:0000256" key="3">
    <source>
        <dbReference type="PROSITE-ProRule" id="PRU00023"/>
    </source>
</evidence>
<organism evidence="5 6">
    <name type="scientific">Fodinibius salsisoli</name>
    <dbReference type="NCBI Taxonomy" id="2820877"/>
    <lineage>
        <taxon>Bacteria</taxon>
        <taxon>Pseudomonadati</taxon>
        <taxon>Balneolota</taxon>
        <taxon>Balneolia</taxon>
        <taxon>Balneolales</taxon>
        <taxon>Balneolaceae</taxon>
        <taxon>Fodinibius</taxon>
    </lineage>
</organism>
<reference evidence="5 6" key="1">
    <citation type="submission" date="2021-03" db="EMBL/GenBank/DDBJ databases">
        <title>Aliifodinibius sp. nov., a new bacterium isolated from saline soil.</title>
        <authorList>
            <person name="Galisteo C."/>
            <person name="De La Haba R."/>
            <person name="Sanchez-Porro C."/>
            <person name="Ventosa A."/>
        </authorList>
    </citation>
    <scope>NUCLEOTIDE SEQUENCE [LARGE SCALE GENOMIC DNA]</scope>
    <source>
        <strain evidence="5 6">1BSP15-2V2</strain>
    </source>
</reference>
<name>A0ABT3PMR7_9BACT</name>
<keyword evidence="1" id="KW-0677">Repeat</keyword>
<dbReference type="SUPFAM" id="SSF48403">
    <property type="entry name" value="Ankyrin repeat"/>
    <property type="match status" value="1"/>
</dbReference>
<dbReference type="PROSITE" id="PS50297">
    <property type="entry name" value="ANK_REP_REGION"/>
    <property type="match status" value="3"/>
</dbReference>
<evidence type="ECO:0000313" key="5">
    <source>
        <dbReference type="EMBL" id="MCW9707235.1"/>
    </source>
</evidence>
<dbReference type="SMART" id="SM00248">
    <property type="entry name" value="ANK"/>
    <property type="match status" value="3"/>
</dbReference>
<evidence type="ECO:0000256" key="1">
    <source>
        <dbReference type="ARBA" id="ARBA00022737"/>
    </source>
</evidence>
<sequence length="175" mass="18685">MSKDSAPSQEQQATASVTAQNVRDAAFNGNIEQVRKAIQQEIDINEADQAGRTALMLASFNGHTQIVQLLLKNGATIDDRNTDGRTALIFAASGPFADTVKLLLENEADPNATDSVDGWSALMFAAAEGHQEVVQALLEANADPALQDKEGDTAIDFAQNNNHPEVANLLKKEAN</sequence>
<evidence type="ECO:0000256" key="4">
    <source>
        <dbReference type="SAM" id="MobiDB-lite"/>
    </source>
</evidence>
<dbReference type="Gene3D" id="1.25.40.20">
    <property type="entry name" value="Ankyrin repeat-containing domain"/>
    <property type="match status" value="1"/>
</dbReference>
<comment type="caution">
    <text evidence="5">The sequence shown here is derived from an EMBL/GenBank/DDBJ whole genome shotgun (WGS) entry which is preliminary data.</text>
</comment>
<proteinExistence type="predicted"/>
<protein>
    <submittedName>
        <fullName evidence="5">Ankyrin repeat domain-containing protein</fullName>
    </submittedName>
</protein>
<dbReference type="Pfam" id="PF13637">
    <property type="entry name" value="Ank_4"/>
    <property type="match status" value="1"/>
</dbReference>
<keyword evidence="2 3" id="KW-0040">ANK repeat</keyword>
<dbReference type="EMBL" id="JAGGJA010000006">
    <property type="protein sequence ID" value="MCW9707235.1"/>
    <property type="molecule type" value="Genomic_DNA"/>
</dbReference>
<dbReference type="PROSITE" id="PS50088">
    <property type="entry name" value="ANK_REPEAT"/>
    <property type="match status" value="3"/>
</dbReference>
<keyword evidence="6" id="KW-1185">Reference proteome</keyword>